<feature type="transmembrane region" description="Helical" evidence="1">
    <location>
        <begin position="111"/>
        <end position="129"/>
    </location>
</feature>
<evidence type="ECO:0000313" key="3">
    <source>
        <dbReference type="EMBL" id="KAB6469757.1"/>
    </source>
</evidence>
<feature type="transmembrane region" description="Helical" evidence="1">
    <location>
        <begin position="85"/>
        <end position="105"/>
    </location>
</feature>
<dbReference type="AlphaFoldDB" id="A0A6G0GH89"/>
<gene>
    <name evidence="3" type="ORF">GAZ06_23490</name>
    <name evidence="2" type="ORF">GAZ09_23435</name>
</gene>
<evidence type="ECO:0008006" key="6">
    <source>
        <dbReference type="Google" id="ProtNLM"/>
    </source>
</evidence>
<keyword evidence="1" id="KW-1133">Transmembrane helix</keyword>
<protein>
    <recommendedName>
        <fullName evidence="6">Oligosaccharide repeat unit polymerase</fullName>
    </recommendedName>
</protein>
<evidence type="ECO:0000313" key="2">
    <source>
        <dbReference type="EMBL" id="KAB6444702.1"/>
    </source>
</evidence>
<feature type="transmembrane region" description="Helical" evidence="1">
    <location>
        <begin position="244"/>
        <end position="262"/>
    </location>
</feature>
<keyword evidence="1" id="KW-0472">Membrane</keyword>
<name>A0A6G0GH89_PHOVU</name>
<organism evidence="2 5">
    <name type="scientific">Phocaeicola vulgatus</name>
    <name type="common">Bacteroides vulgatus</name>
    <dbReference type="NCBI Taxonomy" id="821"/>
    <lineage>
        <taxon>Bacteria</taxon>
        <taxon>Pseudomonadati</taxon>
        <taxon>Bacteroidota</taxon>
        <taxon>Bacteroidia</taxon>
        <taxon>Bacteroidales</taxon>
        <taxon>Bacteroidaceae</taxon>
        <taxon>Phocaeicola</taxon>
    </lineage>
</organism>
<reference evidence="4 5" key="1">
    <citation type="journal article" date="2019" name="Nat. Med.">
        <title>A library of human gut bacterial isolates paired with longitudinal multiomics data enables mechanistic microbiome research.</title>
        <authorList>
            <person name="Poyet M."/>
            <person name="Groussin M."/>
            <person name="Gibbons S.M."/>
            <person name="Avila-Pacheco J."/>
            <person name="Jiang X."/>
            <person name="Kearney S.M."/>
            <person name="Perrotta A.R."/>
            <person name="Berdy B."/>
            <person name="Zhao S."/>
            <person name="Lieberman T.D."/>
            <person name="Swanson P.K."/>
            <person name="Smith M."/>
            <person name="Roesemann S."/>
            <person name="Alexander J.E."/>
            <person name="Rich S.A."/>
            <person name="Livny J."/>
            <person name="Vlamakis H."/>
            <person name="Clish C."/>
            <person name="Bullock K."/>
            <person name="Deik A."/>
            <person name="Scott J."/>
            <person name="Pierce K.A."/>
            <person name="Xavier R.J."/>
            <person name="Alm E.J."/>
        </authorList>
    </citation>
    <scope>NUCLEOTIDE SEQUENCE [LARGE SCALE GENOMIC DNA]</scope>
    <source>
        <strain evidence="3 4">BIOML-A140</strain>
        <strain evidence="2 5">BIOML-A141</strain>
    </source>
</reference>
<dbReference type="EMBL" id="WDBY01000091">
    <property type="protein sequence ID" value="KAB6469757.1"/>
    <property type="molecule type" value="Genomic_DNA"/>
</dbReference>
<dbReference type="EMBL" id="WDBZ01000092">
    <property type="protein sequence ID" value="KAB6444702.1"/>
    <property type="molecule type" value="Genomic_DNA"/>
</dbReference>
<feature type="transmembrane region" description="Helical" evidence="1">
    <location>
        <begin position="274"/>
        <end position="307"/>
    </location>
</feature>
<feature type="transmembrane region" description="Helical" evidence="1">
    <location>
        <begin position="7"/>
        <end position="27"/>
    </location>
</feature>
<accession>A0A6G0GH89</accession>
<dbReference type="Proteomes" id="UP000483142">
    <property type="component" value="Unassembled WGS sequence"/>
</dbReference>
<dbReference type="Proteomes" id="UP000468344">
    <property type="component" value="Unassembled WGS sequence"/>
</dbReference>
<evidence type="ECO:0000313" key="5">
    <source>
        <dbReference type="Proteomes" id="UP000483142"/>
    </source>
</evidence>
<evidence type="ECO:0000313" key="4">
    <source>
        <dbReference type="Proteomes" id="UP000468344"/>
    </source>
</evidence>
<feature type="transmembrane region" description="Helical" evidence="1">
    <location>
        <begin position="39"/>
        <end position="64"/>
    </location>
</feature>
<proteinExistence type="predicted"/>
<comment type="caution">
    <text evidence="2">The sequence shown here is derived from an EMBL/GenBank/DDBJ whole genome shotgun (WGS) entry which is preliminary data.</text>
</comment>
<keyword evidence="1" id="KW-0812">Transmembrane</keyword>
<evidence type="ECO:0000256" key="1">
    <source>
        <dbReference type="SAM" id="Phobius"/>
    </source>
</evidence>
<dbReference type="RefSeq" id="WP_147327980.1">
    <property type="nucleotide sequence ID" value="NZ_CAXTGH010000014.1"/>
</dbReference>
<sequence length="312" mass="36444">MKQTKRVYFFLFIEFAHFQTIPLLSYLRGNADSRLYMDFAMPFVHIFVLNGLLLLFYFSSYCYFSQGGGKNCFLKPMLINFTGPLLFMSRGSALYMIFGLFLLYLMSGRKAIKALFFLIPTSLIVLFLFGQMGNLRMNDPEGKLILRWGGASQKFEESFIPKEFFWSYVYTTSPLGNLQNAINQKKNFKDESFGIIPLIVNEICPMFISKRLNVSEPQDKSNYYVDPTMVVGSTYFDSYLIWKWYGMIIVFGFILFYVFAMQKVVPKNSAFRVPMYVVLTILTFFSLFDNMLVYMGLVPQLMFIYLLRKKCI</sequence>